<name>A0AAE0CBK8_9CHLO</name>
<evidence type="ECO:0000313" key="1">
    <source>
        <dbReference type="EMBL" id="KAK3251120.1"/>
    </source>
</evidence>
<dbReference type="Proteomes" id="UP001190700">
    <property type="component" value="Unassembled WGS sequence"/>
</dbReference>
<sequence>MMSKVAYLGEVCDEVASLGEGCGEQGGRLGKGLVGEVAHLGEMLVSGVVRRDPGQNGYAFWMVSMH</sequence>
<organism evidence="1 2">
    <name type="scientific">Cymbomonas tetramitiformis</name>
    <dbReference type="NCBI Taxonomy" id="36881"/>
    <lineage>
        <taxon>Eukaryota</taxon>
        <taxon>Viridiplantae</taxon>
        <taxon>Chlorophyta</taxon>
        <taxon>Pyramimonadophyceae</taxon>
        <taxon>Pyramimonadales</taxon>
        <taxon>Pyramimonadaceae</taxon>
        <taxon>Cymbomonas</taxon>
    </lineage>
</organism>
<gene>
    <name evidence="1" type="ORF">CYMTET_39533</name>
</gene>
<accession>A0AAE0CBK8</accession>
<evidence type="ECO:0000313" key="2">
    <source>
        <dbReference type="Proteomes" id="UP001190700"/>
    </source>
</evidence>
<proteinExistence type="predicted"/>
<reference evidence="1 2" key="1">
    <citation type="journal article" date="2015" name="Genome Biol. Evol.">
        <title>Comparative Genomics of a Bacterivorous Green Alga Reveals Evolutionary Causalities and Consequences of Phago-Mixotrophic Mode of Nutrition.</title>
        <authorList>
            <person name="Burns J.A."/>
            <person name="Paasch A."/>
            <person name="Narechania A."/>
            <person name="Kim E."/>
        </authorList>
    </citation>
    <scope>NUCLEOTIDE SEQUENCE [LARGE SCALE GENOMIC DNA]</scope>
    <source>
        <strain evidence="1 2">PLY_AMNH</strain>
    </source>
</reference>
<protein>
    <submittedName>
        <fullName evidence="1">Uncharacterized protein</fullName>
    </submittedName>
</protein>
<dbReference type="EMBL" id="LGRX02026262">
    <property type="protein sequence ID" value="KAK3251120.1"/>
    <property type="molecule type" value="Genomic_DNA"/>
</dbReference>
<comment type="caution">
    <text evidence="1">The sequence shown here is derived from an EMBL/GenBank/DDBJ whole genome shotgun (WGS) entry which is preliminary data.</text>
</comment>
<dbReference type="AlphaFoldDB" id="A0AAE0CBK8"/>
<keyword evidence="2" id="KW-1185">Reference proteome</keyword>